<accession>A0A380LJS3</accession>
<dbReference type="OrthoDB" id="1653367at2"/>
<proteinExistence type="predicted"/>
<keyword evidence="2" id="KW-1185">Reference proteome</keyword>
<dbReference type="AlphaFoldDB" id="A0A380LJS3"/>
<dbReference type="Proteomes" id="UP000255523">
    <property type="component" value="Unassembled WGS sequence"/>
</dbReference>
<reference evidence="1 2" key="1">
    <citation type="submission" date="2018-06" db="EMBL/GenBank/DDBJ databases">
        <authorList>
            <consortium name="Pathogen Informatics"/>
            <person name="Doyle S."/>
        </authorList>
    </citation>
    <scope>NUCLEOTIDE SEQUENCE [LARGE SCALE GENOMIC DNA]</scope>
    <source>
        <strain evidence="1 2">NCTC11087</strain>
    </source>
</reference>
<protein>
    <submittedName>
        <fullName evidence="1">Transposase and inactivated derivatives</fullName>
    </submittedName>
</protein>
<sequence>MLQTNQILTSSIRAELYPFQVEKITRQVNDFILSNKESEECSFEICPKCGAVHPRLTKAGFTAAGKQMLRCHECGKRFVIDHGELTYYSHQSQAKWDDLILETPNGNSMKETAVKINVHETTAFRMRHKYLHSLEQTVYPLCTERCD</sequence>
<organism evidence="1 2">
    <name type="scientific">Faecalicoccus pleomorphus</name>
    <dbReference type="NCBI Taxonomy" id="1323"/>
    <lineage>
        <taxon>Bacteria</taxon>
        <taxon>Bacillati</taxon>
        <taxon>Bacillota</taxon>
        <taxon>Erysipelotrichia</taxon>
        <taxon>Erysipelotrichales</taxon>
        <taxon>Erysipelotrichaceae</taxon>
        <taxon>Faecalicoccus</taxon>
    </lineage>
</organism>
<evidence type="ECO:0000313" key="2">
    <source>
        <dbReference type="Proteomes" id="UP000255523"/>
    </source>
</evidence>
<dbReference type="EMBL" id="UHFX01000003">
    <property type="protein sequence ID" value="SUO03445.1"/>
    <property type="molecule type" value="Genomic_DNA"/>
</dbReference>
<gene>
    <name evidence="1" type="ORF">NCTC11087_00307</name>
</gene>
<name>A0A380LJS3_9FIRM</name>
<evidence type="ECO:0000313" key="1">
    <source>
        <dbReference type="EMBL" id="SUO03445.1"/>
    </source>
</evidence>
<dbReference type="GeneID" id="77461301"/>
<dbReference type="RefSeq" id="WP_022789706.1">
    <property type="nucleotide sequence ID" value="NZ_UHFX01000003.1"/>
</dbReference>